<dbReference type="SUPFAM" id="SSF54637">
    <property type="entry name" value="Thioesterase/thiol ester dehydrase-isomerase"/>
    <property type="match status" value="1"/>
</dbReference>
<dbReference type="InterPro" id="IPR006683">
    <property type="entry name" value="Thioestr_dom"/>
</dbReference>
<dbReference type="CDD" id="cd03443">
    <property type="entry name" value="PaaI_thioesterase"/>
    <property type="match status" value="1"/>
</dbReference>
<evidence type="ECO:0000256" key="1">
    <source>
        <dbReference type="ARBA" id="ARBA00008324"/>
    </source>
</evidence>
<evidence type="ECO:0000313" key="5">
    <source>
        <dbReference type="Proteomes" id="UP000054217"/>
    </source>
</evidence>
<dbReference type="AlphaFoldDB" id="A0A0C3PUB5"/>
<accession>A0A0C3PUB5</accession>
<dbReference type="Pfam" id="PF03061">
    <property type="entry name" value="4HBT"/>
    <property type="match status" value="1"/>
</dbReference>
<dbReference type="PANTHER" id="PTHR21660:SF1">
    <property type="entry name" value="ACYL-COENZYME A THIOESTERASE 13"/>
    <property type="match status" value="1"/>
</dbReference>
<evidence type="ECO:0000313" key="4">
    <source>
        <dbReference type="EMBL" id="KIO12369.1"/>
    </source>
</evidence>
<dbReference type="HOGENOM" id="CLU_085799_2_0_1"/>
<dbReference type="PANTHER" id="PTHR21660">
    <property type="entry name" value="THIOESTERASE SUPERFAMILY MEMBER-RELATED"/>
    <property type="match status" value="1"/>
</dbReference>
<dbReference type="Gene3D" id="3.10.129.10">
    <property type="entry name" value="Hotdog Thioesterase"/>
    <property type="match status" value="1"/>
</dbReference>
<evidence type="ECO:0000259" key="3">
    <source>
        <dbReference type="Pfam" id="PF03061"/>
    </source>
</evidence>
<dbReference type="InParanoid" id="A0A0C3PUB5"/>
<name>A0A0C3PUB5_PISTI</name>
<gene>
    <name evidence="4" type="ORF">M404DRAFT_993367</name>
</gene>
<dbReference type="GO" id="GO:0047617">
    <property type="term" value="F:fatty acyl-CoA hydrolase activity"/>
    <property type="evidence" value="ECO:0007669"/>
    <property type="project" value="InterPro"/>
</dbReference>
<dbReference type="OrthoDB" id="2831072at2759"/>
<proteinExistence type="inferred from homology"/>
<feature type="domain" description="Thioesterase" evidence="3">
    <location>
        <begin position="87"/>
        <end position="165"/>
    </location>
</feature>
<keyword evidence="5" id="KW-1185">Reference proteome</keyword>
<evidence type="ECO:0000256" key="2">
    <source>
        <dbReference type="ARBA" id="ARBA00022801"/>
    </source>
</evidence>
<comment type="similarity">
    <text evidence="1">Belongs to the thioesterase PaaI family.</text>
</comment>
<dbReference type="InterPro" id="IPR039298">
    <property type="entry name" value="ACOT13"/>
</dbReference>
<dbReference type="STRING" id="870435.A0A0C3PUB5"/>
<keyword evidence="2" id="KW-0378">Hydrolase</keyword>
<organism evidence="4 5">
    <name type="scientific">Pisolithus tinctorius Marx 270</name>
    <dbReference type="NCBI Taxonomy" id="870435"/>
    <lineage>
        <taxon>Eukaryota</taxon>
        <taxon>Fungi</taxon>
        <taxon>Dikarya</taxon>
        <taxon>Basidiomycota</taxon>
        <taxon>Agaricomycotina</taxon>
        <taxon>Agaricomycetes</taxon>
        <taxon>Agaricomycetidae</taxon>
        <taxon>Boletales</taxon>
        <taxon>Sclerodermatineae</taxon>
        <taxon>Pisolithaceae</taxon>
        <taxon>Pisolithus</taxon>
    </lineage>
</organism>
<dbReference type="Proteomes" id="UP000054217">
    <property type="component" value="Unassembled WGS sequence"/>
</dbReference>
<protein>
    <recommendedName>
        <fullName evidence="3">Thioesterase domain-containing protein</fullName>
    </recommendedName>
</protein>
<dbReference type="InterPro" id="IPR029069">
    <property type="entry name" value="HotDog_dom_sf"/>
</dbReference>
<reference evidence="5" key="2">
    <citation type="submission" date="2015-01" db="EMBL/GenBank/DDBJ databases">
        <title>Evolutionary Origins and Diversification of the Mycorrhizal Mutualists.</title>
        <authorList>
            <consortium name="DOE Joint Genome Institute"/>
            <consortium name="Mycorrhizal Genomics Consortium"/>
            <person name="Kohler A."/>
            <person name="Kuo A."/>
            <person name="Nagy L.G."/>
            <person name="Floudas D."/>
            <person name="Copeland A."/>
            <person name="Barry K.W."/>
            <person name="Cichocki N."/>
            <person name="Veneault-Fourrey C."/>
            <person name="LaButti K."/>
            <person name="Lindquist E.A."/>
            <person name="Lipzen A."/>
            <person name="Lundell T."/>
            <person name="Morin E."/>
            <person name="Murat C."/>
            <person name="Riley R."/>
            <person name="Ohm R."/>
            <person name="Sun H."/>
            <person name="Tunlid A."/>
            <person name="Henrissat B."/>
            <person name="Grigoriev I.V."/>
            <person name="Hibbett D.S."/>
            <person name="Martin F."/>
        </authorList>
    </citation>
    <scope>NUCLEOTIDE SEQUENCE [LARGE SCALE GENOMIC DNA]</scope>
    <source>
        <strain evidence="5">Marx 270</strain>
    </source>
</reference>
<sequence>MDDSKHLESIPPVTIDDVTGNASLSTKEHVALWLHRFCWEGRFGTRTAKSLKLVEVSILPKIDEPKRQEARIILETTVKEDMLNLAGNVHGACITYLVDICSTLPIMALSHAQGGEGLPGVSQHIDIIFHAPASLGDKLKLITTTITVGGRTASSRIDLWDATHHRLIASGTQIKMEASQSKL</sequence>
<reference evidence="4 5" key="1">
    <citation type="submission" date="2014-04" db="EMBL/GenBank/DDBJ databases">
        <authorList>
            <consortium name="DOE Joint Genome Institute"/>
            <person name="Kuo A."/>
            <person name="Kohler A."/>
            <person name="Costa M.D."/>
            <person name="Nagy L.G."/>
            <person name="Floudas D."/>
            <person name="Copeland A."/>
            <person name="Barry K.W."/>
            <person name="Cichocki N."/>
            <person name="Veneault-Fourrey C."/>
            <person name="LaButti K."/>
            <person name="Lindquist E.A."/>
            <person name="Lipzen A."/>
            <person name="Lundell T."/>
            <person name="Morin E."/>
            <person name="Murat C."/>
            <person name="Sun H."/>
            <person name="Tunlid A."/>
            <person name="Henrissat B."/>
            <person name="Grigoriev I.V."/>
            <person name="Hibbett D.S."/>
            <person name="Martin F."/>
            <person name="Nordberg H.P."/>
            <person name="Cantor M.N."/>
            <person name="Hua S.X."/>
        </authorList>
    </citation>
    <scope>NUCLEOTIDE SEQUENCE [LARGE SCALE GENOMIC DNA]</scope>
    <source>
        <strain evidence="4 5">Marx 270</strain>
    </source>
</reference>
<dbReference type="EMBL" id="KN831947">
    <property type="protein sequence ID" value="KIO12369.1"/>
    <property type="molecule type" value="Genomic_DNA"/>
</dbReference>